<dbReference type="PANTHER" id="PTHR42924:SF3">
    <property type="entry name" value="POLYMERASE_HISTIDINOL PHOSPHATASE N-TERMINAL DOMAIN-CONTAINING PROTEIN"/>
    <property type="match status" value="1"/>
</dbReference>
<dbReference type="EMBL" id="FNAT01000004">
    <property type="protein sequence ID" value="SDE78350.1"/>
    <property type="molecule type" value="Genomic_DNA"/>
</dbReference>
<feature type="domain" description="Polymerase/histidinol phosphatase N-terminal" evidence="1">
    <location>
        <begin position="144"/>
        <end position="208"/>
    </location>
</feature>
<dbReference type="SMART" id="SM00481">
    <property type="entry name" value="POLIIIAc"/>
    <property type="match status" value="1"/>
</dbReference>
<dbReference type="OrthoDB" id="9804333at2"/>
<evidence type="ECO:0000313" key="2">
    <source>
        <dbReference type="EMBL" id="SDE78350.1"/>
    </source>
</evidence>
<protein>
    <submittedName>
        <fullName evidence="2">Predicted metal-dependent phosphoesterase TrpH, contains PHP domain</fullName>
    </submittedName>
</protein>
<gene>
    <name evidence="2" type="ORF">SAMN04488567_2532</name>
</gene>
<dbReference type="GO" id="GO:0004534">
    <property type="term" value="F:5'-3' RNA exonuclease activity"/>
    <property type="evidence" value="ECO:0007669"/>
    <property type="project" value="TreeGrafter"/>
</dbReference>
<name>A0A1G7FR33_9RHOB</name>
<dbReference type="InterPro" id="IPR016195">
    <property type="entry name" value="Pol/histidinol_Pase-like"/>
</dbReference>
<dbReference type="AlphaFoldDB" id="A0A1G7FR33"/>
<evidence type="ECO:0000313" key="3">
    <source>
        <dbReference type="Proteomes" id="UP000198922"/>
    </source>
</evidence>
<dbReference type="Pfam" id="PF02811">
    <property type="entry name" value="PHP"/>
    <property type="match status" value="1"/>
</dbReference>
<dbReference type="NCBIfam" id="NF038032">
    <property type="entry name" value="CehA_McbA_metalo"/>
    <property type="match status" value="1"/>
</dbReference>
<sequence>MTAIRLRATPEDKARDPYLEVPFEVPEGTTRIDIALRYPKAPDCVIDLGCADPRLGEFPAREGFRGWSGGAREAVFVATDAATPGYVAGPIPAGRWRVILGLYRLPPGGTEIEVEIGLDDAPRDPAPRPAPARAVREGAGWYRGDLHCHTHHSDAKGAPETLHANARRAGLDFLAVTDHNTVTQWDHFGPASSPDLVFLRGMEVTTEHGHANVFGLDGWVDFRLRAPGDAQALAREVHARGGMLSINHDKPDIPWRHDWPEADAMEVWQQHWLARNWISLGRWQDRLAAGMRLPLLGGSDRHQPEGLGPETMFELARPCTVLWAEELSEPALLAAMRAGRGYVTEAPDGPHLALRMGGAEMGGTATPDATVAIETDGAAGDLLSLWDATGEIARLPISGEGAELRPDVSPRGFLRAEIHAVAARERLLERFFADCRGGLPWGLSEAEIARQPLRRALSNPIWMKD</sequence>
<dbReference type="STRING" id="521013.SAMN04488567_2532"/>
<dbReference type="PANTHER" id="PTHR42924">
    <property type="entry name" value="EXONUCLEASE"/>
    <property type="match status" value="1"/>
</dbReference>
<keyword evidence="3" id="KW-1185">Reference proteome</keyword>
<dbReference type="Gene3D" id="3.20.20.140">
    <property type="entry name" value="Metal-dependent hydrolases"/>
    <property type="match status" value="1"/>
</dbReference>
<organism evidence="2 3">
    <name type="scientific">Limimaricola pyoseonensis</name>
    <dbReference type="NCBI Taxonomy" id="521013"/>
    <lineage>
        <taxon>Bacteria</taxon>
        <taxon>Pseudomonadati</taxon>
        <taxon>Pseudomonadota</taxon>
        <taxon>Alphaproteobacteria</taxon>
        <taxon>Rhodobacterales</taxon>
        <taxon>Paracoccaceae</taxon>
        <taxon>Limimaricola</taxon>
    </lineage>
</organism>
<proteinExistence type="predicted"/>
<dbReference type="Proteomes" id="UP000198922">
    <property type="component" value="Unassembled WGS sequence"/>
</dbReference>
<dbReference type="GO" id="GO:0035312">
    <property type="term" value="F:5'-3' DNA exonuclease activity"/>
    <property type="evidence" value="ECO:0007669"/>
    <property type="project" value="TreeGrafter"/>
</dbReference>
<dbReference type="InterPro" id="IPR004013">
    <property type="entry name" value="PHP_dom"/>
</dbReference>
<reference evidence="3" key="1">
    <citation type="submission" date="2016-10" db="EMBL/GenBank/DDBJ databases">
        <authorList>
            <person name="Varghese N."/>
            <person name="Submissions S."/>
        </authorList>
    </citation>
    <scope>NUCLEOTIDE SEQUENCE [LARGE SCALE GENOMIC DNA]</scope>
    <source>
        <strain evidence="3">DSM 21424</strain>
    </source>
</reference>
<dbReference type="RefSeq" id="WP_090112499.1">
    <property type="nucleotide sequence ID" value="NZ_FNAT01000004.1"/>
</dbReference>
<dbReference type="SUPFAM" id="SSF89550">
    <property type="entry name" value="PHP domain-like"/>
    <property type="match status" value="1"/>
</dbReference>
<dbReference type="InterPro" id="IPR052018">
    <property type="entry name" value="PHP_domain"/>
</dbReference>
<dbReference type="InterPro" id="IPR003141">
    <property type="entry name" value="Pol/His_phosphatase_N"/>
</dbReference>
<accession>A0A1G7FR33</accession>
<evidence type="ECO:0000259" key="1">
    <source>
        <dbReference type="SMART" id="SM00481"/>
    </source>
</evidence>